<dbReference type="RefSeq" id="WP_198642793.1">
    <property type="nucleotide sequence ID" value="NZ_JAEHSL010000071.1"/>
</dbReference>
<name>A0ABS0TZB6_SERPR</name>
<dbReference type="EMBL" id="JAEHSL010000071">
    <property type="protein sequence ID" value="MBI6183715.1"/>
    <property type="molecule type" value="Genomic_DNA"/>
</dbReference>
<accession>A0ABS0TZB6</accession>
<evidence type="ECO:0000313" key="2">
    <source>
        <dbReference type="Proteomes" id="UP000639004"/>
    </source>
</evidence>
<dbReference type="SUPFAM" id="SSF52540">
    <property type="entry name" value="P-loop containing nucleoside triphosphate hydrolases"/>
    <property type="match status" value="1"/>
</dbReference>
<dbReference type="Proteomes" id="UP000639004">
    <property type="component" value="Unassembled WGS sequence"/>
</dbReference>
<evidence type="ECO:0000313" key="1">
    <source>
        <dbReference type="EMBL" id="MBI6183715.1"/>
    </source>
</evidence>
<dbReference type="Gene3D" id="3.40.50.300">
    <property type="entry name" value="P-loop containing nucleotide triphosphate hydrolases"/>
    <property type="match status" value="1"/>
</dbReference>
<organism evidence="1 2">
    <name type="scientific">Serratia proteamaculans</name>
    <dbReference type="NCBI Taxonomy" id="28151"/>
    <lineage>
        <taxon>Bacteria</taxon>
        <taxon>Pseudomonadati</taxon>
        <taxon>Pseudomonadota</taxon>
        <taxon>Gammaproteobacteria</taxon>
        <taxon>Enterobacterales</taxon>
        <taxon>Yersiniaceae</taxon>
        <taxon>Serratia</taxon>
    </lineage>
</organism>
<sequence>MMIGSVVGSSIGSLNACLRQLGLPILLIAHRPETIVTADRVIELAAGRIRSLKT</sequence>
<gene>
    <name evidence="1" type="ORF">JEQ07_25445</name>
</gene>
<dbReference type="InterPro" id="IPR027417">
    <property type="entry name" value="P-loop_NTPase"/>
</dbReference>
<reference evidence="1 2" key="1">
    <citation type="submission" date="2020-12" db="EMBL/GenBank/DDBJ databases">
        <title>Enhanced detection system for hospital associated transmission using whole genome sequencing surveillance.</title>
        <authorList>
            <person name="Harrison L.H."/>
            <person name="Van Tyne D."/>
            <person name="Marsh J.W."/>
            <person name="Griffith M.P."/>
            <person name="Snyder D.J."/>
            <person name="Cooper V.S."/>
            <person name="Mustapha M."/>
        </authorList>
    </citation>
    <scope>NUCLEOTIDE SEQUENCE [LARGE SCALE GENOMIC DNA]</scope>
    <source>
        <strain evidence="1 2">SER00238</strain>
    </source>
</reference>
<comment type="caution">
    <text evidence="1">The sequence shown here is derived from an EMBL/GenBank/DDBJ whole genome shotgun (WGS) entry which is preliminary data.</text>
</comment>
<keyword evidence="2" id="KW-1185">Reference proteome</keyword>
<protein>
    <submittedName>
        <fullName evidence="1">Uncharacterized protein</fullName>
    </submittedName>
</protein>
<proteinExistence type="predicted"/>